<dbReference type="EMBL" id="AAQR03046300">
    <property type="status" value="NOT_ANNOTATED_CDS"/>
    <property type="molecule type" value="Genomic_DNA"/>
</dbReference>
<dbReference type="InParanoid" id="H0XYA5"/>
<dbReference type="InterPro" id="IPR004832">
    <property type="entry name" value="TCL1_MTCP1"/>
</dbReference>
<evidence type="ECO:0000313" key="3">
    <source>
        <dbReference type="Proteomes" id="UP000005225"/>
    </source>
</evidence>
<dbReference type="eggNOG" id="ENOG502TEDJ">
    <property type="taxonomic scope" value="Eukaryota"/>
</dbReference>
<dbReference type="STRING" id="30611.ENSOGAP00000021098"/>
<organism evidence="2 3">
    <name type="scientific">Otolemur garnettii</name>
    <name type="common">Small-eared galago</name>
    <name type="synonym">Garnett's greater bushbaby</name>
    <dbReference type="NCBI Taxonomy" id="30611"/>
    <lineage>
        <taxon>Eukaryota</taxon>
        <taxon>Metazoa</taxon>
        <taxon>Chordata</taxon>
        <taxon>Craniata</taxon>
        <taxon>Vertebrata</taxon>
        <taxon>Euteleostomi</taxon>
        <taxon>Mammalia</taxon>
        <taxon>Eutheria</taxon>
        <taxon>Euarchontoglires</taxon>
        <taxon>Primates</taxon>
        <taxon>Strepsirrhini</taxon>
        <taxon>Lorisiformes</taxon>
        <taxon>Galagidae</taxon>
        <taxon>Otolemur</taxon>
    </lineage>
</organism>
<name>H0XYA5_OTOGA</name>
<dbReference type="PANTHER" id="PTHR14060">
    <property type="entry name" value="PROTEIN P13 MTCP-1"/>
    <property type="match status" value="1"/>
</dbReference>
<evidence type="ECO:0008006" key="4">
    <source>
        <dbReference type="Google" id="ProtNLM"/>
    </source>
</evidence>
<dbReference type="Pfam" id="PF01840">
    <property type="entry name" value="TCL1_MTCP1"/>
    <property type="match status" value="1"/>
</dbReference>
<protein>
    <recommendedName>
        <fullName evidence="4">T cell leukemia/lymphoma 1B</fullName>
    </recommendedName>
</protein>
<comment type="similarity">
    <text evidence="1">Belongs to the TCL1 family.</text>
</comment>
<dbReference type="GO" id="GO:0043539">
    <property type="term" value="F:protein serine/threonine kinase activator activity"/>
    <property type="evidence" value="ECO:0007669"/>
    <property type="project" value="InterPro"/>
</dbReference>
<dbReference type="SUPFAM" id="SSF50904">
    <property type="entry name" value="Oncogene products"/>
    <property type="match status" value="1"/>
</dbReference>
<dbReference type="PANTHER" id="PTHR14060:SF2">
    <property type="entry name" value="T-CELL LEUKEMIA_LYMPHOMA PROTEIN 1B"/>
    <property type="match status" value="1"/>
</dbReference>
<reference evidence="3" key="1">
    <citation type="submission" date="2011-03" db="EMBL/GenBank/DDBJ databases">
        <title>Version 3 of the genome sequence of Otolemur garnettii (Bushbaby).</title>
        <authorList>
            <consortium name="The Broad Institute Genome Sequencing Platform"/>
            <person name="Di Palma F."/>
            <person name="Johnson J."/>
            <person name="Lander E.S."/>
            <person name="Lindblad-Toh K."/>
            <person name="Jaffe D.B."/>
            <person name="Gnerre S."/>
            <person name="MacCallum I."/>
            <person name="Przybylski D."/>
            <person name="Ribeiro F.J."/>
            <person name="Burton J.N."/>
            <person name="Walker B.J."/>
            <person name="Sharpe T."/>
            <person name="Hall G."/>
        </authorList>
    </citation>
    <scope>NUCLEOTIDE SEQUENCE [LARGE SCALE GENOMIC DNA]</scope>
</reference>
<dbReference type="Proteomes" id="UP000005225">
    <property type="component" value="Unassembled WGS sequence"/>
</dbReference>
<keyword evidence="3" id="KW-1185">Reference proteome</keyword>
<dbReference type="AlphaFoldDB" id="H0XYA5"/>
<dbReference type="FunCoup" id="H0XYA5">
    <property type="interactions" value="321"/>
</dbReference>
<accession>H0XYA5</accession>
<dbReference type="GeneTree" id="ENSGT00390000006885"/>
<dbReference type="Ensembl" id="ENSOGAT00000034129.1">
    <property type="protein sequence ID" value="ENSOGAP00000021098.1"/>
    <property type="gene ID" value="ENSOGAG00000032458.1"/>
</dbReference>
<reference evidence="2" key="2">
    <citation type="submission" date="2025-08" db="UniProtKB">
        <authorList>
            <consortium name="Ensembl"/>
        </authorList>
    </citation>
    <scope>IDENTIFICATION</scope>
</reference>
<proteinExistence type="inferred from homology"/>
<dbReference type="OMA" id="MWQMPVH"/>
<evidence type="ECO:0000256" key="1">
    <source>
        <dbReference type="ARBA" id="ARBA00006399"/>
    </source>
</evidence>
<reference evidence="2" key="3">
    <citation type="submission" date="2025-09" db="UniProtKB">
        <authorList>
            <consortium name="Ensembl"/>
        </authorList>
    </citation>
    <scope>IDENTIFICATION</scope>
</reference>
<dbReference type="HOGENOM" id="CLU_168379_0_1_1"/>
<dbReference type="Gene3D" id="2.40.15.10">
    <property type="entry name" value="TCL1/MTCP1"/>
    <property type="match status" value="1"/>
</dbReference>
<evidence type="ECO:0000313" key="2">
    <source>
        <dbReference type="Ensembl" id="ENSOGAP00000021098.1"/>
    </source>
</evidence>
<sequence length="113" mass="13147">ESSSSLESPPHHLWVQQPGMYVDERGKTWVTVIMQLNYPQEVEPNLTVHLWQLPAQTETFVPHHLSCFSLEPSFWILCSERRYRASDARLWEIVAHTKVASTEQLVLALHRRG</sequence>
<dbReference type="InterPro" id="IPR036672">
    <property type="entry name" value="TCL1_MTCP1_sf"/>
</dbReference>